<proteinExistence type="predicted"/>
<dbReference type="EMBL" id="JBHULR010000004">
    <property type="protein sequence ID" value="MFD2548306.1"/>
    <property type="molecule type" value="Genomic_DNA"/>
</dbReference>
<dbReference type="Pfam" id="PF13568">
    <property type="entry name" value="OMP_b-brl_2"/>
    <property type="match status" value="1"/>
</dbReference>
<reference evidence="4" key="1">
    <citation type="journal article" date="2019" name="Int. J. Syst. Evol. Microbiol.">
        <title>The Global Catalogue of Microorganisms (GCM) 10K type strain sequencing project: providing services to taxonomists for standard genome sequencing and annotation.</title>
        <authorList>
            <consortium name="The Broad Institute Genomics Platform"/>
            <consortium name="The Broad Institute Genome Sequencing Center for Infectious Disease"/>
            <person name="Wu L."/>
            <person name="Ma J."/>
        </authorList>
    </citation>
    <scope>NUCLEOTIDE SEQUENCE [LARGE SCALE GENOMIC DNA]</scope>
    <source>
        <strain evidence="4">KCTC 42662</strain>
    </source>
</reference>
<keyword evidence="4" id="KW-1185">Reference proteome</keyword>
<evidence type="ECO:0000256" key="1">
    <source>
        <dbReference type="SAM" id="SignalP"/>
    </source>
</evidence>
<keyword evidence="1" id="KW-0732">Signal</keyword>
<feature type="signal peptide" evidence="1">
    <location>
        <begin position="1"/>
        <end position="23"/>
    </location>
</feature>
<dbReference type="InterPro" id="IPR025665">
    <property type="entry name" value="Beta-barrel_OMP_2"/>
</dbReference>
<organism evidence="3 4">
    <name type="scientific">Sphingobacterium suaedae</name>
    <dbReference type="NCBI Taxonomy" id="1686402"/>
    <lineage>
        <taxon>Bacteria</taxon>
        <taxon>Pseudomonadati</taxon>
        <taxon>Bacteroidota</taxon>
        <taxon>Sphingobacteriia</taxon>
        <taxon>Sphingobacteriales</taxon>
        <taxon>Sphingobacteriaceae</taxon>
        <taxon>Sphingobacterium</taxon>
    </lineage>
</organism>
<dbReference type="Proteomes" id="UP001597545">
    <property type="component" value="Unassembled WGS sequence"/>
</dbReference>
<gene>
    <name evidence="3" type="ORF">ACFSR5_11700</name>
</gene>
<feature type="domain" description="Outer membrane protein beta-barrel" evidence="2">
    <location>
        <begin position="22"/>
        <end position="233"/>
    </location>
</feature>
<protein>
    <submittedName>
        <fullName evidence="3">Porin family protein</fullName>
    </submittedName>
</protein>
<accession>A0ABW5KH43</accession>
<evidence type="ECO:0000313" key="3">
    <source>
        <dbReference type="EMBL" id="MFD2548306.1"/>
    </source>
</evidence>
<name>A0ABW5KH43_9SPHI</name>
<comment type="caution">
    <text evidence="3">The sequence shown here is derived from an EMBL/GenBank/DDBJ whole genome shotgun (WGS) entry which is preliminary data.</text>
</comment>
<feature type="chain" id="PRO_5045772918" evidence="1">
    <location>
        <begin position="24"/>
        <end position="258"/>
    </location>
</feature>
<sequence>MRCFFNQVIVVAVFLTHTNVLFAQESSSKFSWRNIQHKVSIGYNIGATAPFSLPNTIRKIKSYSPLFTPSLGYEATYELSNAWRVGTGLRIESKGMRVTDSVQYFHTIISVNNGGGDDGGSFEGDFTGTNETKSLQTYLTLPVFASYRFHKWDIKVGAYASRLLSSSFEGSVSDGYIRKGNSLGEKVWIDRATFDFADQVRKWDWGLLVGGTRKIDDRWEVSALAQLGLQPLFPDDFRGVGYKLHHMYVNLGGTYRFW</sequence>
<evidence type="ECO:0000313" key="4">
    <source>
        <dbReference type="Proteomes" id="UP001597545"/>
    </source>
</evidence>
<dbReference type="RefSeq" id="WP_380903933.1">
    <property type="nucleotide sequence ID" value="NZ_JBHUEG010000001.1"/>
</dbReference>
<evidence type="ECO:0000259" key="2">
    <source>
        <dbReference type="Pfam" id="PF13568"/>
    </source>
</evidence>